<accession>A0A0J1FRR6</accession>
<comment type="caution">
    <text evidence="2">The sequence shown here is derived from an EMBL/GenBank/DDBJ whole genome shotgun (WGS) entry which is preliminary data.</text>
</comment>
<gene>
    <name evidence="2" type="ORF">DEAC_c23130</name>
</gene>
<dbReference type="RefSeq" id="WP_047810177.1">
    <property type="nucleotide sequence ID" value="NZ_LDZY01000007.1"/>
</dbReference>
<dbReference type="Pfam" id="PF04993">
    <property type="entry name" value="TfoX_N"/>
    <property type="match status" value="1"/>
</dbReference>
<dbReference type="PATRIC" id="fig|476652.3.peg.2403"/>
<reference evidence="2 3" key="1">
    <citation type="submission" date="2015-06" db="EMBL/GenBank/DDBJ databases">
        <title>Draft genome of the moderately acidophilic sulfate reducer Candidatus Desulfosporosinus acididurans strain M1.</title>
        <authorList>
            <person name="Poehlein A."/>
            <person name="Petzsch P."/>
            <person name="Johnson B.D."/>
            <person name="Schloemann M."/>
            <person name="Daniel R."/>
            <person name="Muehling M."/>
        </authorList>
    </citation>
    <scope>NUCLEOTIDE SEQUENCE [LARGE SCALE GENOMIC DNA]</scope>
    <source>
        <strain evidence="2 3">M1</strain>
    </source>
</reference>
<name>A0A0J1FRR6_9FIRM</name>
<dbReference type="STRING" id="476652.DEAC_c23130"/>
<evidence type="ECO:0000313" key="2">
    <source>
        <dbReference type="EMBL" id="KLU65683.1"/>
    </source>
</evidence>
<evidence type="ECO:0000259" key="1">
    <source>
        <dbReference type="Pfam" id="PF04993"/>
    </source>
</evidence>
<sequence>MPVSESFKDYAVDQLGKLGFVTVKKMFGGASIYYDGLIFGLLADDVLYFKVDDSNKSDYIMAGMKPFKPFDDKPMLMPYYEVPVDILENREQLAEWAMKSLLVTRNNPTKPKKRRLASNGNS</sequence>
<dbReference type="InterPro" id="IPR007076">
    <property type="entry name" value="TfoX_N"/>
</dbReference>
<dbReference type="AlphaFoldDB" id="A0A0J1FRR6"/>
<feature type="domain" description="TfoX N-terminal" evidence="1">
    <location>
        <begin position="13"/>
        <end position="101"/>
    </location>
</feature>
<proteinExistence type="predicted"/>
<dbReference type="EMBL" id="LDZY01000007">
    <property type="protein sequence ID" value="KLU65683.1"/>
    <property type="molecule type" value="Genomic_DNA"/>
</dbReference>
<dbReference type="Proteomes" id="UP000036356">
    <property type="component" value="Unassembled WGS sequence"/>
</dbReference>
<dbReference type="Gene3D" id="3.30.1460.30">
    <property type="entry name" value="YgaC/TfoX-N like chaperone"/>
    <property type="match status" value="1"/>
</dbReference>
<protein>
    <recommendedName>
        <fullName evidence="1">TfoX N-terminal domain-containing protein</fullName>
    </recommendedName>
</protein>
<organism evidence="2 3">
    <name type="scientific">Desulfosporosinus acididurans</name>
    <dbReference type="NCBI Taxonomy" id="476652"/>
    <lineage>
        <taxon>Bacteria</taxon>
        <taxon>Bacillati</taxon>
        <taxon>Bacillota</taxon>
        <taxon>Clostridia</taxon>
        <taxon>Eubacteriales</taxon>
        <taxon>Desulfitobacteriaceae</taxon>
        <taxon>Desulfosporosinus</taxon>
    </lineage>
</organism>
<evidence type="ECO:0000313" key="3">
    <source>
        <dbReference type="Proteomes" id="UP000036356"/>
    </source>
</evidence>
<keyword evidence="3" id="KW-1185">Reference proteome</keyword>
<dbReference type="SUPFAM" id="SSF159894">
    <property type="entry name" value="YgaC/TfoX-N like"/>
    <property type="match status" value="1"/>
</dbReference>